<dbReference type="InterPro" id="IPR029057">
    <property type="entry name" value="PRTase-like"/>
</dbReference>
<organism evidence="2 3">
    <name type="scientific">Halobacillus seohaensis</name>
    <dbReference type="NCBI Taxonomy" id="447421"/>
    <lineage>
        <taxon>Bacteria</taxon>
        <taxon>Bacillati</taxon>
        <taxon>Bacillota</taxon>
        <taxon>Bacilli</taxon>
        <taxon>Bacillales</taxon>
        <taxon>Bacillaceae</taxon>
        <taxon>Halobacillus</taxon>
    </lineage>
</organism>
<dbReference type="SUPFAM" id="SSF53271">
    <property type="entry name" value="PRTase-like"/>
    <property type="match status" value="1"/>
</dbReference>
<dbReference type="EMBL" id="JBHSZV010000027">
    <property type="protein sequence ID" value="MFC7062464.1"/>
    <property type="molecule type" value="Genomic_DNA"/>
</dbReference>
<evidence type="ECO:0000256" key="1">
    <source>
        <dbReference type="ARBA" id="ARBA00008007"/>
    </source>
</evidence>
<dbReference type="InterPro" id="IPR051910">
    <property type="entry name" value="ComF/GntX_DNA_util-trans"/>
</dbReference>
<dbReference type="PANTHER" id="PTHR47505">
    <property type="entry name" value="DNA UTILIZATION PROTEIN YHGH"/>
    <property type="match status" value="1"/>
</dbReference>
<evidence type="ECO:0000313" key="2">
    <source>
        <dbReference type="EMBL" id="MFC7062464.1"/>
    </source>
</evidence>
<sequence length="224" mass="25742">MRCVICFSDILPQVNWGNFWKVQKERKVCTSCLDKLLVIDEPGCTSCGRIDSDGICYDCKRWEQSDSYSGVLAKNVSVFAYNDFARELVARWKYRGDFTLVEAFTEALQTKYNQHFHGMEMDLVAIPLSEERLWERGFNQSEAIVAQLGESHLNLFKRKDSEKQSKRGRSARMAVVNPFVLEENVVRPVVLVDDIYTTGMTVRLLARLLRDSGCPSVYSLTLFR</sequence>
<keyword evidence="3" id="KW-1185">Reference proteome</keyword>
<evidence type="ECO:0000313" key="3">
    <source>
        <dbReference type="Proteomes" id="UP001596410"/>
    </source>
</evidence>
<protein>
    <submittedName>
        <fullName evidence="2">ComF family protein</fullName>
    </submittedName>
</protein>
<dbReference type="InterPro" id="IPR000836">
    <property type="entry name" value="PRTase_dom"/>
</dbReference>
<dbReference type="Gene3D" id="3.40.50.2020">
    <property type="match status" value="1"/>
</dbReference>
<dbReference type="Proteomes" id="UP001596410">
    <property type="component" value="Unassembled WGS sequence"/>
</dbReference>
<name>A0ABW2EPX9_9BACI</name>
<dbReference type="CDD" id="cd06223">
    <property type="entry name" value="PRTases_typeI"/>
    <property type="match status" value="1"/>
</dbReference>
<comment type="caution">
    <text evidence="2">The sequence shown here is derived from an EMBL/GenBank/DDBJ whole genome shotgun (WGS) entry which is preliminary data.</text>
</comment>
<reference evidence="3" key="1">
    <citation type="journal article" date="2019" name="Int. J. Syst. Evol. Microbiol.">
        <title>The Global Catalogue of Microorganisms (GCM) 10K type strain sequencing project: providing services to taxonomists for standard genome sequencing and annotation.</title>
        <authorList>
            <consortium name="The Broad Institute Genomics Platform"/>
            <consortium name="The Broad Institute Genome Sequencing Center for Infectious Disease"/>
            <person name="Wu L."/>
            <person name="Ma J."/>
        </authorList>
    </citation>
    <scope>NUCLEOTIDE SEQUENCE [LARGE SCALE GENOMIC DNA]</scope>
    <source>
        <strain evidence="3">CGMCC 4.1621</strain>
    </source>
</reference>
<gene>
    <name evidence="2" type="ORF">ACFQIC_11410</name>
</gene>
<proteinExistence type="inferred from homology"/>
<dbReference type="RefSeq" id="WP_204709439.1">
    <property type="nucleotide sequence ID" value="NZ_JBHSZV010000027.1"/>
</dbReference>
<comment type="similarity">
    <text evidence="1">Belongs to the ComF/GntX family.</text>
</comment>
<dbReference type="PANTHER" id="PTHR47505:SF1">
    <property type="entry name" value="DNA UTILIZATION PROTEIN YHGH"/>
    <property type="match status" value="1"/>
</dbReference>
<accession>A0ABW2EPX9</accession>